<gene>
    <name evidence="1" type="ORF">PFL603g_00357</name>
</gene>
<name>A0A109L9P9_PSEFL</name>
<organism evidence="1 2">
    <name type="scientific">Pseudomonas fluorescens</name>
    <dbReference type="NCBI Taxonomy" id="294"/>
    <lineage>
        <taxon>Bacteria</taxon>
        <taxon>Pseudomonadati</taxon>
        <taxon>Pseudomonadota</taxon>
        <taxon>Gammaproteobacteria</taxon>
        <taxon>Pseudomonadales</taxon>
        <taxon>Pseudomonadaceae</taxon>
        <taxon>Pseudomonas</taxon>
    </lineage>
</organism>
<proteinExistence type="predicted"/>
<reference evidence="1 2" key="1">
    <citation type="submission" date="2015-05" db="EMBL/GenBank/DDBJ databases">
        <title>A genomic and transcriptomic approach to investigate the blue pigment phenotype in Pseudomonas fluorescens.</title>
        <authorList>
            <person name="Andreani N.A."/>
            <person name="Cardazzo B."/>
        </authorList>
    </citation>
    <scope>NUCLEOTIDE SEQUENCE [LARGE SCALE GENOMIC DNA]</scope>
    <source>
        <strain evidence="1 2">Ps_40</strain>
    </source>
</reference>
<dbReference type="Proteomes" id="UP000063434">
    <property type="component" value="Unassembled WGS sequence"/>
</dbReference>
<accession>A0A109L9P9</accession>
<evidence type="ECO:0000313" key="1">
    <source>
        <dbReference type="EMBL" id="KWV83575.1"/>
    </source>
</evidence>
<comment type="caution">
    <text evidence="1">The sequence shown here is derived from an EMBL/GenBank/DDBJ whole genome shotgun (WGS) entry which is preliminary data.</text>
</comment>
<protein>
    <submittedName>
        <fullName evidence="1">Uncharacterized protein</fullName>
    </submittedName>
</protein>
<sequence>MRNPDFKKLIADDLEAQSLIERRRIHLCTQELPGLATLLGHANHRFHQLVADFQPAPVLEHRYTTNLAAGQQSSGANREIAFECQKMHRIGIVGVPLQFRRDRLFGDKYRFTNAPNLVDILSPVRDTYVNFIHPRTPGCLA</sequence>
<evidence type="ECO:0000313" key="2">
    <source>
        <dbReference type="Proteomes" id="UP000063434"/>
    </source>
</evidence>
<dbReference type="EMBL" id="LCYC01000007">
    <property type="protein sequence ID" value="KWV83575.1"/>
    <property type="molecule type" value="Genomic_DNA"/>
</dbReference>
<dbReference type="AlphaFoldDB" id="A0A109L9P9"/>